<gene>
    <name evidence="2" type="ORF">E1218_35735</name>
</gene>
<evidence type="ECO:0000256" key="1">
    <source>
        <dbReference type="SAM" id="SignalP"/>
    </source>
</evidence>
<reference evidence="2 3" key="1">
    <citation type="submission" date="2019-02" db="EMBL/GenBank/DDBJ databases">
        <title>Draft genome sequences of novel Actinobacteria.</title>
        <authorList>
            <person name="Sahin N."/>
            <person name="Ay H."/>
            <person name="Saygin H."/>
        </authorList>
    </citation>
    <scope>NUCLEOTIDE SEQUENCE [LARGE SCALE GENOMIC DNA]</scope>
    <source>
        <strain evidence="2 3">16K104</strain>
    </source>
</reference>
<feature type="non-terminal residue" evidence="2">
    <location>
        <position position="215"/>
    </location>
</feature>
<evidence type="ECO:0000313" key="3">
    <source>
        <dbReference type="Proteomes" id="UP000295172"/>
    </source>
</evidence>
<sequence>MKRTAPAVAAVATALLLGVTGCGQDAGASTGTLQTPSATKAPAAAQNEAPKSTLAGLVVLPRGYVADPRHSAGPFTASTYLRNWSADPAVDRALLLNAGFVEGYRASRLSPDKKKRFTVQFFKAATPAKAKTLQQGFWNQETHERDFGVPNALSDARVEYDGGSGQSEAVAAVSFVVGTLVVELTVRQTGALGTDPRPDTALLTTLTAQQHTRLT</sequence>
<comment type="caution">
    <text evidence="2">The sequence shown here is derived from an EMBL/GenBank/DDBJ whole genome shotgun (WGS) entry which is preliminary data.</text>
</comment>
<dbReference type="EMBL" id="SMKR01000338">
    <property type="protein sequence ID" value="TDD11472.1"/>
    <property type="molecule type" value="Genomic_DNA"/>
</dbReference>
<accession>A0A4R4VZB0</accession>
<protein>
    <recommendedName>
        <fullName evidence="4">Lipoprotein</fullName>
    </recommendedName>
</protein>
<name>A0A4R4VZB0_9ACTN</name>
<feature type="signal peptide" evidence="1">
    <location>
        <begin position="1"/>
        <end position="25"/>
    </location>
</feature>
<organism evidence="2 3">
    <name type="scientific">Kribbella turkmenica</name>
    <dbReference type="NCBI Taxonomy" id="2530375"/>
    <lineage>
        <taxon>Bacteria</taxon>
        <taxon>Bacillati</taxon>
        <taxon>Actinomycetota</taxon>
        <taxon>Actinomycetes</taxon>
        <taxon>Propionibacteriales</taxon>
        <taxon>Kribbellaceae</taxon>
        <taxon>Kribbella</taxon>
    </lineage>
</organism>
<proteinExistence type="predicted"/>
<evidence type="ECO:0008006" key="4">
    <source>
        <dbReference type="Google" id="ProtNLM"/>
    </source>
</evidence>
<dbReference type="Proteomes" id="UP000295172">
    <property type="component" value="Unassembled WGS sequence"/>
</dbReference>
<keyword evidence="3" id="KW-1185">Reference proteome</keyword>
<dbReference type="RefSeq" id="WP_132327452.1">
    <property type="nucleotide sequence ID" value="NZ_SMKR01000338.1"/>
</dbReference>
<keyword evidence="1" id="KW-0732">Signal</keyword>
<dbReference type="OrthoDB" id="3824848at2"/>
<dbReference type="AlphaFoldDB" id="A0A4R4VZB0"/>
<feature type="chain" id="PRO_5039607137" description="Lipoprotein" evidence="1">
    <location>
        <begin position="26"/>
        <end position="215"/>
    </location>
</feature>
<dbReference type="PROSITE" id="PS51257">
    <property type="entry name" value="PROKAR_LIPOPROTEIN"/>
    <property type="match status" value="1"/>
</dbReference>
<evidence type="ECO:0000313" key="2">
    <source>
        <dbReference type="EMBL" id="TDD11472.1"/>
    </source>
</evidence>